<dbReference type="EMBL" id="JAWDJW010000011">
    <property type="protein sequence ID" value="KAK3082091.1"/>
    <property type="molecule type" value="Genomic_DNA"/>
</dbReference>
<gene>
    <name evidence="1" type="ORF">LTS18_004680</name>
</gene>
<organism evidence="1 2">
    <name type="scientific">Coniosporium uncinatum</name>
    <dbReference type="NCBI Taxonomy" id="93489"/>
    <lineage>
        <taxon>Eukaryota</taxon>
        <taxon>Fungi</taxon>
        <taxon>Dikarya</taxon>
        <taxon>Ascomycota</taxon>
        <taxon>Pezizomycotina</taxon>
        <taxon>Dothideomycetes</taxon>
        <taxon>Dothideomycetes incertae sedis</taxon>
        <taxon>Coniosporium</taxon>
    </lineage>
</organism>
<sequence length="509" mass="54913">MSPSVTASSPRLVDIDTHPLKQNPPSFCDDPTSHSEDLLLAPPPTAFTVIPTRYSPEPAGDHSGTSSNRDSSSHHCTLTSSFLDKLPPLISRASSVSVRSSRAPTKTPSSTQSRTPSITGSSASSSRPPSDRRQSKAHPIFGDWFSGNSAPISVGILPSPTKEVLPSPPRSYEADIEEEEAEPLYMSSMATKPAFTSRTPARPAVARNTTSQSTASAATSRISSWFKGSASSDNASRPSQRPASYGVAAPDPWVRLDTEVLLFPAGSPPDILSPHSFNDLLSAAEKALKDLHSAYTEKDKAWRHVSQDHEVLQEEAEEAETRARHLKVQLEGMAAQLQSREQELETERRRRQDLERRMMAEGRRKRSTRLVNPPVGVDSRESSGGMTGSAGSVSDSGFESDADAESVGSDPSRSPLMPLPWTSNQQSHIDGPSLSSRPSFEVPPPRPATTVRLRGGPQRQGQRHEVGGLNSPWVMLAEAREENMALRGRVQELENAVEGALDLVSGLGV</sequence>
<evidence type="ECO:0000313" key="2">
    <source>
        <dbReference type="Proteomes" id="UP001186974"/>
    </source>
</evidence>
<accession>A0ACC3DZ31</accession>
<dbReference type="Proteomes" id="UP001186974">
    <property type="component" value="Unassembled WGS sequence"/>
</dbReference>
<protein>
    <submittedName>
        <fullName evidence="1">Uncharacterized protein</fullName>
    </submittedName>
</protein>
<reference evidence="1" key="1">
    <citation type="submission" date="2024-09" db="EMBL/GenBank/DDBJ databases">
        <title>Black Yeasts Isolated from many extreme environments.</title>
        <authorList>
            <person name="Coleine C."/>
            <person name="Stajich J.E."/>
            <person name="Selbmann L."/>
        </authorList>
    </citation>
    <scope>NUCLEOTIDE SEQUENCE</scope>
    <source>
        <strain evidence="1">CCFEE 5737</strain>
    </source>
</reference>
<evidence type="ECO:0000313" key="1">
    <source>
        <dbReference type="EMBL" id="KAK3082091.1"/>
    </source>
</evidence>
<keyword evidence="2" id="KW-1185">Reference proteome</keyword>
<name>A0ACC3DZ31_9PEZI</name>
<comment type="caution">
    <text evidence="1">The sequence shown here is derived from an EMBL/GenBank/DDBJ whole genome shotgun (WGS) entry which is preliminary data.</text>
</comment>
<proteinExistence type="predicted"/>